<evidence type="ECO:0000313" key="2">
    <source>
        <dbReference type="Proteomes" id="UP000504610"/>
    </source>
</evidence>
<feature type="compositionally biased region" description="Gly residues" evidence="1">
    <location>
        <begin position="346"/>
        <end position="365"/>
    </location>
</feature>
<protein>
    <submittedName>
        <fullName evidence="3">Uncharacterized protein LOC130508636</fullName>
    </submittedName>
</protein>
<sequence>MLTIEKYWKTLTRDDPSVNHHQISLTEAPYTNLRDLSPSRRSLSRRSLSLSRGTLDSRIRIVLLEVHRDSLQFSRTQQFNDVTQGLGTLGELGNVGGVLNDGTGTLVFNHGTQGDIQGLENQTRGLDRHQRNQLEEVLPEVHRDSLQFSQNQQFNVHTQGLGTLGGLGNVGGVLNDGTGTGTGTLVFNHGTQGDTQDQQFNDVTLGLGNQTRGLGRQQRNQPEVLPEVHRDSLQFSHDDDLYVFNDLGNLGELGNLQGVFNNNDSTLVDDHGSLVFHDDVTLVFDNEGNLVDTLVFNDDGTLVDPFVFNDDGTLVDPLVFEEDGTLALNNDGTQGVVTQGVTQGDGTQGNGTQGDGIQGDGTQGDGTQGVFKDGFHLRSLYGQGDEDI</sequence>
<reference evidence="3" key="2">
    <citation type="submission" date="2025-08" db="UniProtKB">
        <authorList>
            <consortium name="RefSeq"/>
        </authorList>
    </citation>
    <scope>IDENTIFICATION</scope>
    <source>
        <tissue evidence="3">Leaf</tissue>
    </source>
</reference>
<organism evidence="2 3">
    <name type="scientific">Raphanus sativus</name>
    <name type="common">Radish</name>
    <name type="synonym">Raphanus raphanistrum var. sativus</name>
    <dbReference type="NCBI Taxonomy" id="3726"/>
    <lineage>
        <taxon>Eukaryota</taxon>
        <taxon>Viridiplantae</taxon>
        <taxon>Streptophyta</taxon>
        <taxon>Embryophyta</taxon>
        <taxon>Tracheophyta</taxon>
        <taxon>Spermatophyta</taxon>
        <taxon>Magnoliopsida</taxon>
        <taxon>eudicotyledons</taxon>
        <taxon>Gunneridae</taxon>
        <taxon>Pentapetalae</taxon>
        <taxon>rosids</taxon>
        <taxon>malvids</taxon>
        <taxon>Brassicales</taxon>
        <taxon>Brassicaceae</taxon>
        <taxon>Brassiceae</taxon>
        <taxon>Raphanus</taxon>
    </lineage>
</organism>
<name>A0A9W3D8Q4_RAPSA</name>
<dbReference type="Proteomes" id="UP000504610">
    <property type="component" value="Chromosome 2"/>
</dbReference>
<reference evidence="2" key="1">
    <citation type="journal article" date="2019" name="Database">
        <title>The radish genome database (RadishGD): an integrated information resource for radish genomics.</title>
        <authorList>
            <person name="Yu H.J."/>
            <person name="Baek S."/>
            <person name="Lee Y.J."/>
            <person name="Cho A."/>
            <person name="Mun J.H."/>
        </authorList>
    </citation>
    <scope>NUCLEOTIDE SEQUENCE [LARGE SCALE GENOMIC DNA]</scope>
    <source>
        <strain evidence="2">cv. WK10039</strain>
    </source>
</reference>
<dbReference type="GeneID" id="130508636"/>
<gene>
    <name evidence="3" type="primary">LOC130508636</name>
</gene>
<evidence type="ECO:0000256" key="1">
    <source>
        <dbReference type="SAM" id="MobiDB-lite"/>
    </source>
</evidence>
<proteinExistence type="predicted"/>
<feature type="region of interest" description="Disordered" evidence="1">
    <location>
        <begin position="338"/>
        <end position="365"/>
    </location>
</feature>
<dbReference type="KEGG" id="rsz:130508636"/>
<accession>A0A9W3D8Q4</accession>
<keyword evidence="2" id="KW-1185">Reference proteome</keyword>
<evidence type="ECO:0000313" key="3">
    <source>
        <dbReference type="RefSeq" id="XP_056860212.1"/>
    </source>
</evidence>
<dbReference type="AlphaFoldDB" id="A0A9W3D8Q4"/>
<dbReference type="RefSeq" id="XP_056860212.1">
    <property type="nucleotide sequence ID" value="XM_057004232.1"/>
</dbReference>